<feature type="transmembrane region" description="Helical" evidence="1">
    <location>
        <begin position="58"/>
        <end position="76"/>
    </location>
</feature>
<protein>
    <submittedName>
        <fullName evidence="2">Uncharacterized protein</fullName>
    </submittedName>
</protein>
<name>A0A2A2FET5_9EURY</name>
<evidence type="ECO:0000313" key="3">
    <source>
        <dbReference type="Proteomes" id="UP000218083"/>
    </source>
</evidence>
<keyword evidence="3" id="KW-1185">Reference proteome</keyword>
<keyword evidence="1" id="KW-0472">Membrane</keyword>
<organism evidence="2 3">
    <name type="scientific">Halorubrum salipaludis</name>
    <dbReference type="NCBI Taxonomy" id="2032630"/>
    <lineage>
        <taxon>Archaea</taxon>
        <taxon>Methanobacteriati</taxon>
        <taxon>Methanobacteriota</taxon>
        <taxon>Stenosarchaea group</taxon>
        <taxon>Halobacteria</taxon>
        <taxon>Halobacteriales</taxon>
        <taxon>Haloferacaceae</taxon>
        <taxon>Halorubrum</taxon>
    </lineage>
</organism>
<feature type="transmembrane region" description="Helical" evidence="1">
    <location>
        <begin position="88"/>
        <end position="114"/>
    </location>
</feature>
<sequence>MTLPFIGSIASFVVALLVGGLAIYLSARVVVDVDDYGHALVTALLGALGWALTSWVPLVGPLIALVVWVGVINWRYPGGWVKAAIIGGGAWVAALVVLFVVNSVFGLGVGAFGVPGV</sequence>
<reference evidence="2 3" key="1">
    <citation type="submission" date="2017-08" db="EMBL/GenBank/DDBJ databases">
        <title>The strain WRN001 was isolated from Binhai saline alkaline soil, Tianjin, China.</title>
        <authorList>
            <person name="Liu D."/>
            <person name="Zhang G."/>
        </authorList>
    </citation>
    <scope>NUCLEOTIDE SEQUENCE [LARGE SCALE GENOMIC DNA]</scope>
    <source>
        <strain evidence="2 3">WN019</strain>
    </source>
</reference>
<dbReference type="Proteomes" id="UP000218083">
    <property type="component" value="Unassembled WGS sequence"/>
</dbReference>
<feature type="transmembrane region" description="Helical" evidence="1">
    <location>
        <begin position="6"/>
        <end position="24"/>
    </location>
</feature>
<evidence type="ECO:0000313" key="2">
    <source>
        <dbReference type="EMBL" id="PAU83478.1"/>
    </source>
</evidence>
<dbReference type="AlphaFoldDB" id="A0A2A2FET5"/>
<dbReference type="RefSeq" id="WP_095636749.1">
    <property type="nucleotide sequence ID" value="NZ_NSKC01000004.1"/>
</dbReference>
<evidence type="ECO:0000256" key="1">
    <source>
        <dbReference type="SAM" id="Phobius"/>
    </source>
</evidence>
<accession>A0A2A2FET5</accession>
<keyword evidence="1" id="KW-1133">Transmembrane helix</keyword>
<dbReference type="EMBL" id="NSKC01000004">
    <property type="protein sequence ID" value="PAU83478.1"/>
    <property type="molecule type" value="Genomic_DNA"/>
</dbReference>
<comment type="caution">
    <text evidence="2">The sequence shown here is derived from an EMBL/GenBank/DDBJ whole genome shotgun (WGS) entry which is preliminary data.</text>
</comment>
<proteinExistence type="predicted"/>
<keyword evidence="1" id="KW-0812">Transmembrane</keyword>
<gene>
    <name evidence="2" type="ORF">CK500_08125</name>
</gene>